<dbReference type="EMBL" id="LT629748">
    <property type="protein sequence ID" value="SDS58273.1"/>
    <property type="molecule type" value="Genomic_DNA"/>
</dbReference>
<dbReference type="STRING" id="797277.SAMN05216198_2276"/>
<evidence type="ECO:0000313" key="3">
    <source>
        <dbReference type="Proteomes" id="UP000243426"/>
    </source>
</evidence>
<sequence>MNRKPDPERLDADNPEWTADEVANAKSFSDLNTSLRKKLASRTRGPQKAPTKTQVSVRLSTEVLDYFKASGNGWQTRLDEALKEYVREHQ</sequence>
<evidence type="ECO:0000313" key="2">
    <source>
        <dbReference type="EMBL" id="SDS58273.1"/>
    </source>
</evidence>
<dbReference type="InterPro" id="IPR025528">
    <property type="entry name" value="BrnA_antitoxin"/>
</dbReference>
<reference evidence="3" key="1">
    <citation type="submission" date="2016-10" db="EMBL/GenBank/DDBJ databases">
        <authorList>
            <person name="Varghese N."/>
            <person name="Submissions S."/>
        </authorList>
    </citation>
    <scope>NUCLEOTIDE SEQUENCE [LARGE SCALE GENOMIC DNA]</scope>
    <source>
        <strain evidence="3">2SM5</strain>
    </source>
</reference>
<feature type="region of interest" description="Disordered" evidence="1">
    <location>
        <begin position="35"/>
        <end position="54"/>
    </location>
</feature>
<accession>A0A1H1TDH4</accession>
<dbReference type="AlphaFoldDB" id="A0A1H1TDH4"/>
<dbReference type="RefSeq" id="WP_090273406.1">
    <property type="nucleotide sequence ID" value="NZ_LT629748.1"/>
</dbReference>
<proteinExistence type="predicted"/>
<dbReference type="Proteomes" id="UP000243426">
    <property type="component" value="Chromosome I"/>
</dbReference>
<evidence type="ECO:0000256" key="1">
    <source>
        <dbReference type="SAM" id="MobiDB-lite"/>
    </source>
</evidence>
<feature type="compositionally biased region" description="Basic and acidic residues" evidence="1">
    <location>
        <begin position="1"/>
        <end position="12"/>
    </location>
</feature>
<keyword evidence="3" id="KW-1185">Reference proteome</keyword>
<organism evidence="2 3">
    <name type="scientific">Halopseudomonas litoralis</name>
    <dbReference type="NCBI Taxonomy" id="797277"/>
    <lineage>
        <taxon>Bacteria</taxon>
        <taxon>Pseudomonadati</taxon>
        <taxon>Pseudomonadota</taxon>
        <taxon>Gammaproteobacteria</taxon>
        <taxon>Pseudomonadales</taxon>
        <taxon>Pseudomonadaceae</taxon>
        <taxon>Halopseudomonas</taxon>
    </lineage>
</organism>
<dbReference type="Pfam" id="PF14384">
    <property type="entry name" value="BrnA_antitoxin"/>
    <property type="match status" value="1"/>
</dbReference>
<gene>
    <name evidence="2" type="ORF">SAMN05216198_2276</name>
</gene>
<feature type="region of interest" description="Disordered" evidence="1">
    <location>
        <begin position="1"/>
        <end position="29"/>
    </location>
</feature>
<dbReference type="OrthoDB" id="9796641at2"/>
<protein>
    <submittedName>
        <fullName evidence="2">Uncharacterized conserved protein, DUF4415 family</fullName>
    </submittedName>
</protein>
<name>A0A1H1TDH4_9GAMM</name>